<accession>A0AA86W0N8</accession>
<evidence type="ECO:0000313" key="2">
    <source>
        <dbReference type="Proteomes" id="UP001189624"/>
    </source>
</evidence>
<gene>
    <name evidence="1" type="ORF">AYBTSS11_LOCUS26700</name>
</gene>
<evidence type="ECO:0000313" key="1">
    <source>
        <dbReference type="EMBL" id="CAJ1974620.1"/>
    </source>
</evidence>
<organism evidence="1 2">
    <name type="scientific">Sphenostylis stenocarpa</name>
    <dbReference type="NCBI Taxonomy" id="92480"/>
    <lineage>
        <taxon>Eukaryota</taxon>
        <taxon>Viridiplantae</taxon>
        <taxon>Streptophyta</taxon>
        <taxon>Embryophyta</taxon>
        <taxon>Tracheophyta</taxon>
        <taxon>Spermatophyta</taxon>
        <taxon>Magnoliopsida</taxon>
        <taxon>eudicotyledons</taxon>
        <taxon>Gunneridae</taxon>
        <taxon>Pentapetalae</taxon>
        <taxon>rosids</taxon>
        <taxon>fabids</taxon>
        <taxon>Fabales</taxon>
        <taxon>Fabaceae</taxon>
        <taxon>Papilionoideae</taxon>
        <taxon>50 kb inversion clade</taxon>
        <taxon>NPAAA clade</taxon>
        <taxon>indigoferoid/millettioid clade</taxon>
        <taxon>Phaseoleae</taxon>
        <taxon>Sphenostylis</taxon>
    </lineage>
</organism>
<proteinExistence type="predicted"/>
<reference evidence="1" key="1">
    <citation type="submission" date="2023-10" db="EMBL/GenBank/DDBJ databases">
        <authorList>
            <person name="Domelevo Entfellner J.-B."/>
        </authorList>
    </citation>
    <scope>NUCLEOTIDE SEQUENCE</scope>
</reference>
<dbReference type="Proteomes" id="UP001189624">
    <property type="component" value="Chromosome 9"/>
</dbReference>
<keyword evidence="2" id="KW-1185">Reference proteome</keyword>
<name>A0AA86W0N8_9FABA</name>
<protein>
    <submittedName>
        <fullName evidence="1">Uncharacterized protein</fullName>
    </submittedName>
</protein>
<dbReference type="Gramene" id="rna-AYBTSS11_LOCUS26700">
    <property type="protein sequence ID" value="CAJ1974620.1"/>
    <property type="gene ID" value="gene-AYBTSS11_LOCUS26700"/>
</dbReference>
<dbReference type="EMBL" id="OY731406">
    <property type="protein sequence ID" value="CAJ1974620.1"/>
    <property type="molecule type" value="Genomic_DNA"/>
</dbReference>
<sequence length="83" mass="9326">MQSHLCEFVVLLNPYSVVVGSHVYRVDHSHGINDNDFESLVELGNLEHLGGPIFELSWIERLDNNEKVTGLNLACLPHTAKED</sequence>
<dbReference type="AlphaFoldDB" id="A0AA86W0N8"/>